<dbReference type="KEGG" id="tfu:Tfu_2026"/>
<dbReference type="GO" id="GO:1901137">
    <property type="term" value="P:carbohydrate derivative biosynthetic process"/>
    <property type="evidence" value="ECO:0007669"/>
    <property type="project" value="UniProtKB-ARBA"/>
</dbReference>
<feature type="domain" description="Glycosyltransferase subfamily 4-like N-terminal" evidence="4">
    <location>
        <begin position="15"/>
        <end position="163"/>
    </location>
</feature>
<dbReference type="PANTHER" id="PTHR45947">
    <property type="entry name" value="SULFOQUINOVOSYL TRANSFERASE SQD2"/>
    <property type="match status" value="1"/>
</dbReference>
<gene>
    <name evidence="5" type="ordered locus">Tfu_2026</name>
</gene>
<keyword evidence="2 5" id="KW-0808">Transferase</keyword>
<dbReference type="SUPFAM" id="SSF53756">
    <property type="entry name" value="UDP-Glycosyltransferase/glycogen phosphorylase"/>
    <property type="match status" value="1"/>
</dbReference>
<accession>Q47NB0</accession>
<dbReference type="AlphaFoldDB" id="Q47NB0"/>
<evidence type="ECO:0000256" key="2">
    <source>
        <dbReference type="ARBA" id="ARBA00022679"/>
    </source>
</evidence>
<dbReference type="InterPro" id="IPR028098">
    <property type="entry name" value="Glyco_trans_4-like_N"/>
</dbReference>
<dbReference type="InterPro" id="IPR001296">
    <property type="entry name" value="Glyco_trans_1"/>
</dbReference>
<evidence type="ECO:0000259" key="4">
    <source>
        <dbReference type="Pfam" id="PF13579"/>
    </source>
</evidence>
<dbReference type="Gene3D" id="3.40.50.2000">
    <property type="entry name" value="Glycogen Phosphorylase B"/>
    <property type="match status" value="2"/>
</dbReference>
<organism evidence="5">
    <name type="scientific">Thermobifida fusca (strain YX)</name>
    <dbReference type="NCBI Taxonomy" id="269800"/>
    <lineage>
        <taxon>Bacteria</taxon>
        <taxon>Bacillati</taxon>
        <taxon>Actinomycetota</taxon>
        <taxon>Actinomycetes</taxon>
        <taxon>Streptosporangiales</taxon>
        <taxon>Nocardiopsidaceae</taxon>
        <taxon>Thermobifida</taxon>
    </lineage>
</organism>
<dbReference type="EMBL" id="CP000088">
    <property type="protein sequence ID" value="AAZ56059.1"/>
    <property type="molecule type" value="Genomic_DNA"/>
</dbReference>
<dbReference type="Pfam" id="PF13579">
    <property type="entry name" value="Glyco_trans_4_4"/>
    <property type="match status" value="1"/>
</dbReference>
<sequence length="365" mass="37782">MNGLRIALVLATSSGGVGSHVRSLSRGLVAQGHRVAVVGPEATEQRFDFTGTGARFAPLEVADRPRPFRDLAALLRLNALLAGADVVHAHGARAGALVALSGAAAPLVVTMHNAPPAGGGAWLFGLLEQILVCRADLVLGVSSDLVERARTRGARRVARALVPAPPAAPSGRDPEQIRAELGVEPGQPLLVTVARLAEQKGLPVLLDAARAWARRTPSPLVVVAGEGPLRESLTARITAENLPVRLLGNRDDVADLLAAADVFVLSSMWEGQPLVVQEALRAGVPVVATDAGGVADLVGDAAVLVPVGDADALADGVVQVLDDEARAARMRLRSRAAAAVLPPPGSDCAQVISYYAELVDRARTR</sequence>
<protein>
    <submittedName>
        <fullName evidence="5">Putative glycosyl transferase</fullName>
    </submittedName>
</protein>
<dbReference type="GO" id="GO:0016757">
    <property type="term" value="F:glycosyltransferase activity"/>
    <property type="evidence" value="ECO:0007669"/>
    <property type="project" value="UniProtKB-KW"/>
</dbReference>
<dbReference type="Pfam" id="PF00534">
    <property type="entry name" value="Glycos_transf_1"/>
    <property type="match status" value="1"/>
</dbReference>
<dbReference type="InterPro" id="IPR050194">
    <property type="entry name" value="Glycosyltransferase_grp1"/>
</dbReference>
<evidence type="ECO:0000259" key="3">
    <source>
        <dbReference type="Pfam" id="PF00534"/>
    </source>
</evidence>
<reference evidence="5" key="1">
    <citation type="submission" date="2005-07" db="EMBL/GenBank/DDBJ databases">
        <title>Complete sequence of Thermobifida fusca YX.</title>
        <authorList>
            <consortium name="US DOE Joint Genome Institute"/>
            <person name="Copeland A."/>
            <person name="Lucas S."/>
            <person name="Lapidus A."/>
            <person name="Barry K."/>
            <person name="Detter J.C."/>
            <person name="Glavina T."/>
            <person name="Hammon N."/>
            <person name="Israni S."/>
            <person name="Pitluck S."/>
            <person name="Di Bartolo G."/>
            <person name="Chain P."/>
            <person name="Schmutz J."/>
            <person name="Larimer F."/>
            <person name="Land M."/>
            <person name="Lykidis A."/>
            <person name="Richardson P."/>
        </authorList>
    </citation>
    <scope>NUCLEOTIDE SEQUENCE</scope>
    <source>
        <strain evidence="5">YX</strain>
    </source>
</reference>
<dbReference type="HOGENOM" id="CLU_009583_0_3_11"/>
<evidence type="ECO:0000256" key="1">
    <source>
        <dbReference type="ARBA" id="ARBA00022676"/>
    </source>
</evidence>
<dbReference type="RefSeq" id="WP_011292449.1">
    <property type="nucleotide sequence ID" value="NC_007333.1"/>
</dbReference>
<dbReference type="CAZy" id="GT4">
    <property type="family name" value="Glycosyltransferase Family 4"/>
</dbReference>
<evidence type="ECO:0000313" key="5">
    <source>
        <dbReference type="EMBL" id="AAZ56059.1"/>
    </source>
</evidence>
<proteinExistence type="predicted"/>
<dbReference type="STRING" id="269800.Tfu_2026"/>
<keyword evidence="1" id="KW-0328">Glycosyltransferase</keyword>
<dbReference type="PANTHER" id="PTHR45947:SF3">
    <property type="entry name" value="SULFOQUINOVOSYL TRANSFERASE SQD2"/>
    <property type="match status" value="1"/>
</dbReference>
<feature type="domain" description="Glycosyl transferase family 1" evidence="3">
    <location>
        <begin position="175"/>
        <end position="333"/>
    </location>
</feature>
<dbReference type="eggNOG" id="COG0438">
    <property type="taxonomic scope" value="Bacteria"/>
</dbReference>
<dbReference type="CDD" id="cd03801">
    <property type="entry name" value="GT4_PimA-like"/>
    <property type="match status" value="1"/>
</dbReference>
<name>Q47NB0_THEFY</name>